<evidence type="ECO:0000313" key="2">
    <source>
        <dbReference type="Proteomes" id="UP000224607"/>
    </source>
</evidence>
<keyword evidence="2" id="KW-1185">Reference proteome</keyword>
<accession>A0A2G0PFP3</accession>
<name>A0A2G0PFP3_9GAMM</name>
<organism evidence="1 2">
    <name type="scientific">Xenorhabdus mauleonii</name>
    <dbReference type="NCBI Taxonomy" id="351675"/>
    <lineage>
        <taxon>Bacteria</taxon>
        <taxon>Pseudomonadati</taxon>
        <taxon>Pseudomonadota</taxon>
        <taxon>Gammaproteobacteria</taxon>
        <taxon>Enterobacterales</taxon>
        <taxon>Morganellaceae</taxon>
        <taxon>Xenorhabdus</taxon>
    </lineage>
</organism>
<gene>
    <name evidence="1" type="ORF">Xmau_00155</name>
</gene>
<protein>
    <submittedName>
        <fullName evidence="1">Replication protein</fullName>
    </submittedName>
</protein>
<dbReference type="Proteomes" id="UP000224607">
    <property type="component" value="Unassembled WGS sequence"/>
</dbReference>
<reference evidence="1 2" key="1">
    <citation type="journal article" date="2017" name="Nat. Microbiol.">
        <title>Natural product diversity associated with the nematode symbionts Photorhabdus and Xenorhabdus.</title>
        <authorList>
            <person name="Tobias N.J."/>
            <person name="Wolff H."/>
            <person name="Djahanschiri B."/>
            <person name="Grundmann F."/>
            <person name="Kronenwerth M."/>
            <person name="Shi Y.M."/>
            <person name="Simonyi S."/>
            <person name="Grun P."/>
            <person name="Shapiro-Ilan D."/>
            <person name="Pidot S.J."/>
            <person name="Stinear T.P."/>
            <person name="Ebersberger I."/>
            <person name="Bode H.B."/>
        </authorList>
    </citation>
    <scope>NUCLEOTIDE SEQUENCE [LARGE SCALE GENOMIC DNA]</scope>
    <source>
        <strain evidence="1 2">DSM 17908</strain>
    </source>
</reference>
<comment type="caution">
    <text evidence="1">The sequence shown here is derived from an EMBL/GenBank/DDBJ whole genome shotgun (WGS) entry which is preliminary data.</text>
</comment>
<dbReference type="EMBL" id="NITY01000001">
    <property type="protein sequence ID" value="PHM45767.1"/>
    <property type="molecule type" value="Genomic_DNA"/>
</dbReference>
<evidence type="ECO:0000313" key="1">
    <source>
        <dbReference type="EMBL" id="PHM45767.1"/>
    </source>
</evidence>
<proteinExistence type="predicted"/>
<dbReference type="RefSeq" id="WP_092509251.1">
    <property type="nucleotide sequence ID" value="NZ_CAWNQB010000001.1"/>
</dbReference>
<sequence length="108" mass="12790">MTYRARKSAFQASLNLKEEAMLPEIMKFTAVTSYPIVYRTVGMMFMKGMSISFDDQIMRFVDSEIRLMEAEDGRALRLCEFDARKTRKKVRRNTLRLRIKNLSKIRKI</sequence>